<proteinExistence type="predicted"/>
<name>A0AAE1XRM5_9LAMI</name>
<organism evidence="2 3">
    <name type="scientific">Sesamum alatum</name>
    <dbReference type="NCBI Taxonomy" id="300844"/>
    <lineage>
        <taxon>Eukaryota</taxon>
        <taxon>Viridiplantae</taxon>
        <taxon>Streptophyta</taxon>
        <taxon>Embryophyta</taxon>
        <taxon>Tracheophyta</taxon>
        <taxon>Spermatophyta</taxon>
        <taxon>Magnoliopsida</taxon>
        <taxon>eudicotyledons</taxon>
        <taxon>Gunneridae</taxon>
        <taxon>Pentapetalae</taxon>
        <taxon>asterids</taxon>
        <taxon>lamiids</taxon>
        <taxon>Lamiales</taxon>
        <taxon>Pedaliaceae</taxon>
        <taxon>Sesamum</taxon>
    </lineage>
</organism>
<dbReference type="EMBL" id="JACGWO010000010">
    <property type="protein sequence ID" value="KAK4416755.1"/>
    <property type="molecule type" value="Genomic_DNA"/>
</dbReference>
<dbReference type="AlphaFoldDB" id="A0AAE1XRM5"/>
<reference evidence="2" key="1">
    <citation type="submission" date="2020-06" db="EMBL/GenBank/DDBJ databases">
        <authorList>
            <person name="Li T."/>
            <person name="Hu X."/>
            <person name="Zhang T."/>
            <person name="Song X."/>
            <person name="Zhang H."/>
            <person name="Dai N."/>
            <person name="Sheng W."/>
            <person name="Hou X."/>
            <person name="Wei L."/>
        </authorList>
    </citation>
    <scope>NUCLEOTIDE SEQUENCE</scope>
    <source>
        <strain evidence="2">3651</strain>
        <tissue evidence="2">Leaf</tissue>
    </source>
</reference>
<keyword evidence="3" id="KW-1185">Reference proteome</keyword>
<protein>
    <submittedName>
        <fullName evidence="2">Uncharacterized protein</fullName>
    </submittedName>
</protein>
<evidence type="ECO:0000256" key="1">
    <source>
        <dbReference type="SAM" id="MobiDB-lite"/>
    </source>
</evidence>
<comment type="caution">
    <text evidence="2">The sequence shown here is derived from an EMBL/GenBank/DDBJ whole genome shotgun (WGS) entry which is preliminary data.</text>
</comment>
<evidence type="ECO:0000313" key="2">
    <source>
        <dbReference type="EMBL" id="KAK4416755.1"/>
    </source>
</evidence>
<sequence length="111" mass="11916">MASSLRRRFVHDDAARGATSSAPSQAACPPARGAASRRGGQLESRPQAGHACLKHSEVANSKHTSWRKEGPCMAVSSWPKVHAWPTQVVPPSGQKDHAWSTLVEGPRKTMP</sequence>
<dbReference type="Proteomes" id="UP001293254">
    <property type="component" value="Unassembled WGS sequence"/>
</dbReference>
<reference evidence="2" key="2">
    <citation type="journal article" date="2024" name="Plant">
        <title>Genomic evolution and insights into agronomic trait innovations of Sesamum species.</title>
        <authorList>
            <person name="Miao H."/>
            <person name="Wang L."/>
            <person name="Qu L."/>
            <person name="Liu H."/>
            <person name="Sun Y."/>
            <person name="Le M."/>
            <person name="Wang Q."/>
            <person name="Wei S."/>
            <person name="Zheng Y."/>
            <person name="Lin W."/>
            <person name="Duan Y."/>
            <person name="Cao H."/>
            <person name="Xiong S."/>
            <person name="Wang X."/>
            <person name="Wei L."/>
            <person name="Li C."/>
            <person name="Ma Q."/>
            <person name="Ju M."/>
            <person name="Zhao R."/>
            <person name="Li G."/>
            <person name="Mu C."/>
            <person name="Tian Q."/>
            <person name="Mei H."/>
            <person name="Zhang T."/>
            <person name="Gao T."/>
            <person name="Zhang H."/>
        </authorList>
    </citation>
    <scope>NUCLEOTIDE SEQUENCE</scope>
    <source>
        <strain evidence="2">3651</strain>
    </source>
</reference>
<feature type="region of interest" description="Disordered" evidence="1">
    <location>
        <begin position="1"/>
        <end position="51"/>
    </location>
</feature>
<evidence type="ECO:0000313" key="3">
    <source>
        <dbReference type="Proteomes" id="UP001293254"/>
    </source>
</evidence>
<accession>A0AAE1XRM5</accession>
<feature type="region of interest" description="Disordered" evidence="1">
    <location>
        <begin position="86"/>
        <end position="111"/>
    </location>
</feature>
<feature type="compositionally biased region" description="Low complexity" evidence="1">
    <location>
        <begin position="18"/>
        <end position="31"/>
    </location>
</feature>
<gene>
    <name evidence="2" type="ORF">Salat_2501000</name>
</gene>